<sequence length="805" mass="91537">MSVNMNNVMEVLNKISLDMSSFTSRQDQLEANQEQNSKNQEEAMSEFREVLNEVIHGGKRPERGKSVTQSGDLRTWLYKVEHFFPDEDLTIQQKMRLVSTHFEGDALQWHLGYMRSKGQMPLPTWDEYSWALCDSFEAEYSDPMTEIMNVKHTGTVKDYQKEYHDQNEPPEINNVMRIGNPTSLPQAYYLARLHEANFTAQSKAIKATFAAHLHSAVRTSQGQGSTGWVKATTPAYKQPVTANLDGFRKRRLTPAEMDEKMAQVESIEEPQEEEDLVENSEISLQALNGTRGYRTLKIQGFSEQNPINVLIDCGSTHNFINEKVAKRTGCKINQIHPHYMSVANGRIIQSVKGSKEFQWLICDVVLGIQWLCKLGDIKVNFKKLFMHFLYLGKSVTLHGIYPSFKIVDAKALNNIFVDIAQIFMIKVCSTNIPQTTDSQAHGEIPVPIQSLLNEYGMLFQEPKHLPHSKGIFDHHIPLVEGTFEKLKEALISAPVLVLPDFSTPFVVETNAFSIGIGAVLMQKGQPIAYLSKGLSPQHQTLSVYDKELLALVMAVNKWTQYLIGRAFTMKTDQKALKFLLVQKLHQIPVDELAALTLSSIQTNLLTLITQRWELDTNLTALIQTLKEGTEVQGYTFIHDQLRRNGKRITSLFYCKGLREDVHTYVNGYDICQRHKYDKSPYPRLLQPLKLPVTAWRSISMDFIKGLPKSKGKTVILVVVDRLTKYAHFLSLSHPYSASEVAKLFTEHVYKLHGMREDIASDRDPIFTGKIWQELVSMHGVTLNTSIAYHPQTDGQTPDRSHQQIP</sequence>
<gene>
    <name evidence="2" type="primary">LOC142171696</name>
</gene>
<reference evidence="2" key="2">
    <citation type="submission" date="2025-08" db="UniProtKB">
        <authorList>
            <consortium name="RefSeq"/>
        </authorList>
    </citation>
    <scope>IDENTIFICATION</scope>
    <source>
        <tissue evidence="2">Leaf</tissue>
    </source>
</reference>
<keyword evidence="1" id="KW-1185">Reference proteome</keyword>
<name>A0AC58T2M5_TOBAC</name>
<evidence type="ECO:0000313" key="1">
    <source>
        <dbReference type="Proteomes" id="UP000790787"/>
    </source>
</evidence>
<protein>
    <submittedName>
        <fullName evidence="2">Uncharacterized protein LOC142171696</fullName>
    </submittedName>
</protein>
<dbReference type="Proteomes" id="UP000790787">
    <property type="component" value="Chromosome 17"/>
</dbReference>
<reference evidence="1" key="1">
    <citation type="journal article" date="2014" name="Nat. Commun.">
        <title>The tobacco genome sequence and its comparison with those of tomato and potato.</title>
        <authorList>
            <person name="Sierro N."/>
            <person name="Battey J.N."/>
            <person name="Ouadi S."/>
            <person name="Bakaher N."/>
            <person name="Bovet L."/>
            <person name="Willig A."/>
            <person name="Goepfert S."/>
            <person name="Peitsch M.C."/>
            <person name="Ivanov N.V."/>
        </authorList>
    </citation>
    <scope>NUCLEOTIDE SEQUENCE [LARGE SCALE GENOMIC DNA]</scope>
</reference>
<evidence type="ECO:0000313" key="2">
    <source>
        <dbReference type="RefSeq" id="XP_075091486.1"/>
    </source>
</evidence>
<accession>A0AC58T2M5</accession>
<proteinExistence type="predicted"/>
<dbReference type="RefSeq" id="XP_075091486.1">
    <property type="nucleotide sequence ID" value="XM_075235385.1"/>
</dbReference>
<organism evidence="1 2">
    <name type="scientific">Nicotiana tabacum</name>
    <name type="common">Common tobacco</name>
    <dbReference type="NCBI Taxonomy" id="4097"/>
    <lineage>
        <taxon>Eukaryota</taxon>
        <taxon>Viridiplantae</taxon>
        <taxon>Streptophyta</taxon>
        <taxon>Embryophyta</taxon>
        <taxon>Tracheophyta</taxon>
        <taxon>Spermatophyta</taxon>
        <taxon>Magnoliopsida</taxon>
        <taxon>eudicotyledons</taxon>
        <taxon>Gunneridae</taxon>
        <taxon>Pentapetalae</taxon>
        <taxon>asterids</taxon>
        <taxon>lamiids</taxon>
        <taxon>Solanales</taxon>
        <taxon>Solanaceae</taxon>
        <taxon>Nicotianoideae</taxon>
        <taxon>Nicotianeae</taxon>
        <taxon>Nicotiana</taxon>
    </lineage>
</organism>